<keyword evidence="4 6" id="KW-1133">Transmembrane helix</keyword>
<feature type="transmembrane region" description="Helical" evidence="6">
    <location>
        <begin position="71"/>
        <end position="91"/>
    </location>
</feature>
<dbReference type="Pfam" id="PF03073">
    <property type="entry name" value="TspO_MBR"/>
    <property type="match status" value="1"/>
</dbReference>
<name>A0A7V7PQK9_9HYPH</name>
<keyword evidence="5 6" id="KW-0472">Membrane</keyword>
<feature type="transmembrane region" description="Helical" evidence="6">
    <location>
        <begin position="42"/>
        <end position="62"/>
    </location>
</feature>
<feature type="transmembrane region" description="Helical" evidence="6">
    <location>
        <begin position="123"/>
        <end position="144"/>
    </location>
</feature>
<dbReference type="PANTHER" id="PTHR10057">
    <property type="entry name" value="PERIPHERAL-TYPE BENZODIAZEPINE RECEPTOR"/>
    <property type="match status" value="1"/>
</dbReference>
<dbReference type="AlphaFoldDB" id="A0A7V7PQK9"/>
<sequence>MDWTLAVFGLLGFAAATSGGFFRPGEWYERLRKPSWTPPNWAFGAVWSVLYVMIVIAGWLVWRNEPGGPAVWLWGIQLVLNALWSAIFFGMRRIDLAMAEVLLLWLAIAAFIVAAAGISATAAILFVPYLIWVTIAAALNWGVLRMNAAAP</sequence>
<evidence type="ECO:0000256" key="2">
    <source>
        <dbReference type="ARBA" id="ARBA00007524"/>
    </source>
</evidence>
<reference evidence="7 8" key="1">
    <citation type="submission" date="2019-09" db="EMBL/GenBank/DDBJ databases">
        <title>YIM 132180 draft genome.</title>
        <authorList>
            <person name="Zhang K."/>
        </authorList>
    </citation>
    <scope>NUCLEOTIDE SEQUENCE [LARGE SCALE GENOMIC DNA]</scope>
    <source>
        <strain evidence="7 8">YIM 132180</strain>
    </source>
</reference>
<dbReference type="GO" id="GO:0033013">
    <property type="term" value="P:tetrapyrrole metabolic process"/>
    <property type="evidence" value="ECO:0007669"/>
    <property type="project" value="UniProtKB-ARBA"/>
</dbReference>
<comment type="subcellular location">
    <subcellularLocation>
        <location evidence="1">Membrane</location>
        <topology evidence="1">Multi-pass membrane protein</topology>
    </subcellularLocation>
</comment>
<dbReference type="Proteomes" id="UP000432089">
    <property type="component" value="Unassembled WGS sequence"/>
</dbReference>
<dbReference type="PIRSF" id="PIRSF005859">
    <property type="entry name" value="PBR"/>
    <property type="match status" value="1"/>
</dbReference>
<evidence type="ECO:0000256" key="3">
    <source>
        <dbReference type="ARBA" id="ARBA00022692"/>
    </source>
</evidence>
<keyword evidence="8" id="KW-1185">Reference proteome</keyword>
<evidence type="ECO:0000313" key="8">
    <source>
        <dbReference type="Proteomes" id="UP000432089"/>
    </source>
</evidence>
<dbReference type="GO" id="GO:0016020">
    <property type="term" value="C:membrane"/>
    <property type="evidence" value="ECO:0007669"/>
    <property type="project" value="UniProtKB-SubCell"/>
</dbReference>
<keyword evidence="3 6" id="KW-0812">Transmembrane</keyword>
<accession>A0A7V7PQK9</accession>
<dbReference type="PANTHER" id="PTHR10057:SF0">
    <property type="entry name" value="TRANSLOCATOR PROTEIN"/>
    <property type="match status" value="1"/>
</dbReference>
<evidence type="ECO:0000313" key="7">
    <source>
        <dbReference type="EMBL" id="KAB0680432.1"/>
    </source>
</evidence>
<dbReference type="Gene3D" id="1.20.1260.100">
    <property type="entry name" value="TspO/MBR protein"/>
    <property type="match status" value="1"/>
</dbReference>
<proteinExistence type="inferred from homology"/>
<feature type="transmembrane region" description="Helical" evidence="6">
    <location>
        <begin position="97"/>
        <end position="116"/>
    </location>
</feature>
<evidence type="ECO:0000256" key="6">
    <source>
        <dbReference type="SAM" id="Phobius"/>
    </source>
</evidence>
<organism evidence="7 8">
    <name type="scientific">Plantimonas leprariae</name>
    <dbReference type="NCBI Taxonomy" id="2615207"/>
    <lineage>
        <taxon>Bacteria</taxon>
        <taxon>Pseudomonadati</taxon>
        <taxon>Pseudomonadota</taxon>
        <taxon>Alphaproteobacteria</taxon>
        <taxon>Hyphomicrobiales</taxon>
        <taxon>Aurantimonadaceae</taxon>
        <taxon>Plantimonas</taxon>
    </lineage>
</organism>
<comment type="caution">
    <text evidence="7">The sequence shown here is derived from an EMBL/GenBank/DDBJ whole genome shotgun (WGS) entry which is preliminary data.</text>
</comment>
<evidence type="ECO:0000256" key="5">
    <source>
        <dbReference type="ARBA" id="ARBA00023136"/>
    </source>
</evidence>
<evidence type="ECO:0000256" key="1">
    <source>
        <dbReference type="ARBA" id="ARBA00004141"/>
    </source>
</evidence>
<protein>
    <submittedName>
        <fullName evidence="7">Tryptophan-rich sensory protein</fullName>
    </submittedName>
</protein>
<comment type="similarity">
    <text evidence="2">Belongs to the TspO/BZRP family.</text>
</comment>
<dbReference type="InterPro" id="IPR038330">
    <property type="entry name" value="TspO/MBR-related_sf"/>
</dbReference>
<evidence type="ECO:0000256" key="4">
    <source>
        <dbReference type="ARBA" id="ARBA00022989"/>
    </source>
</evidence>
<dbReference type="CDD" id="cd15904">
    <property type="entry name" value="TSPO_MBR"/>
    <property type="match status" value="1"/>
</dbReference>
<gene>
    <name evidence="7" type="ORF">F6X38_09030</name>
</gene>
<dbReference type="InterPro" id="IPR004307">
    <property type="entry name" value="TspO_MBR"/>
</dbReference>
<dbReference type="EMBL" id="VZDO01000005">
    <property type="protein sequence ID" value="KAB0680432.1"/>
    <property type="molecule type" value="Genomic_DNA"/>
</dbReference>
<dbReference type="FunFam" id="1.20.1260.100:FF:000001">
    <property type="entry name" value="translocator protein 2"/>
    <property type="match status" value="1"/>
</dbReference>